<dbReference type="EMBL" id="JAATWB010000013">
    <property type="protein sequence ID" value="NJA90138.1"/>
    <property type="molecule type" value="Genomic_DNA"/>
</dbReference>
<comment type="caution">
    <text evidence="1">The sequence shown here is derived from an EMBL/GenBank/DDBJ whole genome shotgun (WGS) entry which is preliminary data.</text>
</comment>
<keyword evidence="2" id="KW-1185">Reference proteome</keyword>
<gene>
    <name evidence="1" type="ORF">HCX48_13035</name>
</gene>
<reference evidence="2" key="1">
    <citation type="submission" date="2020-03" db="EMBL/GenBank/DDBJ databases">
        <title>Whole-genome sequence of the purple nonsulfur bacterium Rhodocyclus tenuis DSM112.</title>
        <authorList>
            <person name="Kyndt J.A."/>
            <person name="Meyer T.E."/>
        </authorList>
    </citation>
    <scope>NUCLEOTIDE SEQUENCE [LARGE SCALE GENOMIC DNA]</scope>
    <source>
        <strain evidence="2">DSM 112</strain>
    </source>
</reference>
<dbReference type="InterPro" id="IPR036397">
    <property type="entry name" value="RNaseH_sf"/>
</dbReference>
<accession>A0ABX0WNZ6</accession>
<sequence>MLVFFDTEFTELGIDPKLISIGLISEDGERTFYAELSDTYRPADVGDFARLAVLPQLEGGDALMTMSDLALRLGNWLESFEQPVQLATDSLAWDWPWIQEIFSGELKWPENLAGRPLLLTMSCLNDYDRFIDAVEEAFRDLRRHHSLDDAKANRLGWIAAGGGVDHVASTVAKQTDNEPSQT</sequence>
<organism evidence="1 2">
    <name type="scientific">Rhodocyclus gracilis</name>
    <dbReference type="NCBI Taxonomy" id="2929842"/>
    <lineage>
        <taxon>Bacteria</taxon>
        <taxon>Pseudomonadati</taxon>
        <taxon>Pseudomonadota</taxon>
        <taxon>Betaproteobacteria</taxon>
        <taxon>Rhodocyclales</taxon>
        <taxon>Rhodocyclaceae</taxon>
        <taxon>Rhodocyclus</taxon>
    </lineage>
</organism>
<dbReference type="Gene3D" id="3.30.420.10">
    <property type="entry name" value="Ribonuclease H-like superfamily/Ribonuclease H"/>
    <property type="match status" value="1"/>
</dbReference>
<evidence type="ECO:0000313" key="1">
    <source>
        <dbReference type="EMBL" id="NJA90138.1"/>
    </source>
</evidence>
<protein>
    <submittedName>
        <fullName evidence="1">Uncharacterized protein</fullName>
    </submittedName>
</protein>
<dbReference type="RefSeq" id="WP_167682705.1">
    <property type="nucleotide sequence ID" value="NZ_JAATWB010000013.1"/>
</dbReference>
<name>A0ABX0WNZ6_9RHOO</name>
<dbReference type="Proteomes" id="UP000720344">
    <property type="component" value="Unassembled WGS sequence"/>
</dbReference>
<proteinExistence type="predicted"/>
<evidence type="ECO:0000313" key="2">
    <source>
        <dbReference type="Proteomes" id="UP000720344"/>
    </source>
</evidence>